<feature type="compositionally biased region" description="Low complexity" evidence="1">
    <location>
        <begin position="24"/>
        <end position="38"/>
    </location>
</feature>
<feature type="region of interest" description="Disordered" evidence="1">
    <location>
        <begin position="307"/>
        <end position="342"/>
    </location>
</feature>
<feature type="compositionally biased region" description="Polar residues" evidence="1">
    <location>
        <begin position="323"/>
        <end position="333"/>
    </location>
</feature>
<dbReference type="EMBL" id="LJIJ01000182">
    <property type="protein sequence ID" value="ODN00902.1"/>
    <property type="molecule type" value="Genomic_DNA"/>
</dbReference>
<organism evidence="2 3">
    <name type="scientific">Orchesella cincta</name>
    <name type="common">Springtail</name>
    <name type="synonym">Podura cincta</name>
    <dbReference type="NCBI Taxonomy" id="48709"/>
    <lineage>
        <taxon>Eukaryota</taxon>
        <taxon>Metazoa</taxon>
        <taxon>Ecdysozoa</taxon>
        <taxon>Arthropoda</taxon>
        <taxon>Hexapoda</taxon>
        <taxon>Collembola</taxon>
        <taxon>Entomobryomorpha</taxon>
        <taxon>Entomobryoidea</taxon>
        <taxon>Orchesellidae</taxon>
        <taxon>Orchesellinae</taxon>
        <taxon>Orchesella</taxon>
    </lineage>
</organism>
<feature type="compositionally biased region" description="Polar residues" evidence="1">
    <location>
        <begin position="39"/>
        <end position="51"/>
    </location>
</feature>
<gene>
    <name evidence="2" type="ORF">Ocin01_05773</name>
</gene>
<feature type="compositionally biased region" description="Low complexity" evidence="1">
    <location>
        <begin position="61"/>
        <end position="74"/>
    </location>
</feature>
<name>A0A1D2N6P9_ORCCI</name>
<feature type="compositionally biased region" description="Polar residues" evidence="1">
    <location>
        <begin position="1"/>
        <end position="11"/>
    </location>
</feature>
<protein>
    <submittedName>
        <fullName evidence="2">Uncharacterized protein</fullName>
    </submittedName>
</protein>
<proteinExistence type="predicted"/>
<reference evidence="2 3" key="1">
    <citation type="journal article" date="2016" name="Genome Biol. Evol.">
        <title>Gene Family Evolution Reflects Adaptation to Soil Environmental Stressors in the Genome of the Collembolan Orchesella cincta.</title>
        <authorList>
            <person name="Faddeeva-Vakhrusheva A."/>
            <person name="Derks M.F."/>
            <person name="Anvar S.Y."/>
            <person name="Agamennone V."/>
            <person name="Suring W."/>
            <person name="Smit S."/>
            <person name="van Straalen N.M."/>
            <person name="Roelofs D."/>
        </authorList>
    </citation>
    <scope>NUCLEOTIDE SEQUENCE [LARGE SCALE GENOMIC DNA]</scope>
    <source>
        <tissue evidence="2">Mixed pool</tissue>
    </source>
</reference>
<dbReference type="Proteomes" id="UP000094527">
    <property type="component" value="Unassembled WGS sequence"/>
</dbReference>
<evidence type="ECO:0000313" key="2">
    <source>
        <dbReference type="EMBL" id="ODN00902.1"/>
    </source>
</evidence>
<feature type="region of interest" description="Disordered" evidence="1">
    <location>
        <begin position="1"/>
        <end position="100"/>
    </location>
</feature>
<accession>A0A1D2N6P9</accession>
<sequence>MSYSDRLTVSSAMKPKQPNINGESKASSSSSSSAVAAAPTTNPSAHGSKSLMSRVPPGLPKAPTKSKSKSPGPSIIARKRASSTNPAKKYSSPPLTPSDDLTSAVILRKKNPSKNTVVLSSSNNISCATIKTSPKETSIVTPLFVVKLEKADERKKLGLNRFTKVASAAKGLVVHEGPVELPEENFDFYRILARPKVWEEDEDYVTVKSSELAKDRVSRKVKASPSYTVKRKESEIWGSMRTSTPGESSIPSLTSIVDEESKDCKKVLVGSLHGGEIRRDENNNVLTTITNTIFGSLNLFDASRNEDNGGNNAANDDDAGIKSQLSHPSSIRETGQVKEQGWSKEKINVQSTHNNNIYNSVPQSLTPPDGQMQSLEKSVLIPKKIEEQLHQEFHVDTSPCLENHSGCLTRSQKSEENPLTKISPFNKINPTGAAEMEDPDSLQLALDASLSGENEEQFHDVGCERSSSLSSIVSNNSYYVDTVPAADEFESHQTQTQIVDQQDVETGTESEHELKKKKMMRFAMAVNSGIDIAPAEPKKKSVRIKGIMKMSRPGTPCSVPSTTSISSVVEDAIRERAIQERNRPQTCAQVGADYGFPSDISISGFIGNLVPSKWAVGADNPMKDNGTAPAKENVSHTHITFDEGDTARGFMGTAYDILSAGLRYASSLIGDEAELEPREDTIHYNGYKIKVFGRKLLLESVHVNCDFNIDSSNGSGAGSFWQFLETASLKSRTRFFGA</sequence>
<keyword evidence="3" id="KW-1185">Reference proteome</keyword>
<evidence type="ECO:0000256" key="1">
    <source>
        <dbReference type="SAM" id="MobiDB-lite"/>
    </source>
</evidence>
<evidence type="ECO:0000313" key="3">
    <source>
        <dbReference type="Proteomes" id="UP000094527"/>
    </source>
</evidence>
<comment type="caution">
    <text evidence="2">The sequence shown here is derived from an EMBL/GenBank/DDBJ whole genome shotgun (WGS) entry which is preliminary data.</text>
</comment>
<dbReference type="AlphaFoldDB" id="A0A1D2N6P9"/>